<keyword evidence="3" id="KW-0378">Hydrolase</keyword>
<dbReference type="InterPro" id="IPR011234">
    <property type="entry name" value="Fumarylacetoacetase-like_C"/>
</dbReference>
<feature type="domain" description="Fumarylacetoacetase-like C-terminal" evidence="2">
    <location>
        <begin position="15"/>
        <end position="186"/>
    </location>
</feature>
<dbReference type="Gene3D" id="3.90.850.10">
    <property type="entry name" value="Fumarylacetoacetase-like, C-terminal domain"/>
    <property type="match status" value="1"/>
</dbReference>
<evidence type="ECO:0000313" key="3">
    <source>
        <dbReference type="EMBL" id="MBC2605724.1"/>
    </source>
</evidence>
<dbReference type="PANTHER" id="PTHR11820:SF7">
    <property type="entry name" value="ACYLPYRUVASE FAHD1, MITOCHONDRIAL"/>
    <property type="match status" value="1"/>
</dbReference>
<evidence type="ECO:0000256" key="1">
    <source>
        <dbReference type="ARBA" id="ARBA00022723"/>
    </source>
</evidence>
<accession>A0A7X1B5F6</accession>
<keyword evidence="4" id="KW-1185">Reference proteome</keyword>
<keyword evidence="1" id="KW-0479">Metal-binding</keyword>
<name>A0A7X1B5F6_9BACT</name>
<dbReference type="AlphaFoldDB" id="A0A7X1B5F6"/>
<evidence type="ECO:0000313" key="4">
    <source>
        <dbReference type="Proteomes" id="UP000526501"/>
    </source>
</evidence>
<organism evidence="3 4">
    <name type="scientific">Pelagicoccus albus</name>
    <dbReference type="NCBI Taxonomy" id="415222"/>
    <lineage>
        <taxon>Bacteria</taxon>
        <taxon>Pseudomonadati</taxon>
        <taxon>Verrucomicrobiota</taxon>
        <taxon>Opitutia</taxon>
        <taxon>Puniceicoccales</taxon>
        <taxon>Pelagicoccaceae</taxon>
        <taxon>Pelagicoccus</taxon>
    </lineage>
</organism>
<evidence type="ECO:0000259" key="2">
    <source>
        <dbReference type="Pfam" id="PF01557"/>
    </source>
</evidence>
<comment type="caution">
    <text evidence="3">The sequence shown here is derived from an EMBL/GenBank/DDBJ whole genome shotgun (WGS) entry which is preliminary data.</text>
</comment>
<dbReference type="GO" id="GO:0018773">
    <property type="term" value="F:acetylpyruvate hydrolase activity"/>
    <property type="evidence" value="ECO:0007669"/>
    <property type="project" value="TreeGrafter"/>
</dbReference>
<sequence>MNTVILADQPVAPSKVVCLGRNYVEHIAELGNSRPEQMVFFFKPNSSISADLKSSHGGEELHYEAEICFGVVGGTLAYIGFGLDLTKRKLQSALKTNGLPWERAKAFQGSAVFSEFQKFSGNTDELEVELLIDGVQTQIGSVEQMINRPEEILEEAKSFTEFEDFDILMTGTPKGVGTVSPGSVFEGVVSQRGVELTRAKWLAQ</sequence>
<protein>
    <submittedName>
        <fullName evidence="3">Fumarylacetoacetate hydrolase family protein</fullName>
    </submittedName>
</protein>
<dbReference type="EMBL" id="JACHVC010000006">
    <property type="protein sequence ID" value="MBC2605724.1"/>
    <property type="molecule type" value="Genomic_DNA"/>
</dbReference>
<dbReference type="Pfam" id="PF01557">
    <property type="entry name" value="FAA_hydrolase"/>
    <property type="match status" value="1"/>
</dbReference>
<dbReference type="Proteomes" id="UP000526501">
    <property type="component" value="Unassembled WGS sequence"/>
</dbReference>
<reference evidence="3 4" key="1">
    <citation type="submission" date="2020-07" db="EMBL/GenBank/DDBJ databases">
        <authorList>
            <person name="Feng X."/>
        </authorList>
    </citation>
    <scope>NUCLEOTIDE SEQUENCE [LARGE SCALE GENOMIC DNA]</scope>
    <source>
        <strain evidence="3 4">JCM23202</strain>
    </source>
</reference>
<dbReference type="InterPro" id="IPR036663">
    <property type="entry name" value="Fumarylacetoacetase_C_sf"/>
</dbReference>
<proteinExistence type="predicted"/>
<dbReference type="PANTHER" id="PTHR11820">
    <property type="entry name" value="ACYLPYRUVASE"/>
    <property type="match status" value="1"/>
</dbReference>
<dbReference type="RefSeq" id="WP_185659589.1">
    <property type="nucleotide sequence ID" value="NZ_CAWPOO010000006.1"/>
</dbReference>
<gene>
    <name evidence="3" type="ORF">H5P27_06675</name>
</gene>
<dbReference type="GO" id="GO:0046872">
    <property type="term" value="F:metal ion binding"/>
    <property type="evidence" value="ECO:0007669"/>
    <property type="project" value="UniProtKB-KW"/>
</dbReference>
<dbReference type="SUPFAM" id="SSF56529">
    <property type="entry name" value="FAH"/>
    <property type="match status" value="1"/>
</dbReference>